<accession>Q5YU87</accession>
<gene>
    <name evidence="2" type="ordered locus">NFA_34070</name>
</gene>
<feature type="region of interest" description="Disordered" evidence="1">
    <location>
        <begin position="1"/>
        <end position="52"/>
    </location>
</feature>
<evidence type="ECO:0000256" key="1">
    <source>
        <dbReference type="SAM" id="MobiDB-lite"/>
    </source>
</evidence>
<dbReference type="Proteomes" id="UP000006820">
    <property type="component" value="Chromosome"/>
</dbReference>
<dbReference type="STRING" id="247156.NFA_34070"/>
<name>Q5YU87_NOCFA</name>
<dbReference type="EMBL" id="AP006618">
    <property type="protein sequence ID" value="BAD58254.1"/>
    <property type="molecule type" value="Genomic_DNA"/>
</dbReference>
<dbReference type="HOGENOM" id="CLU_2194189_0_0_11"/>
<reference evidence="2 3" key="1">
    <citation type="journal article" date="2004" name="Proc. Natl. Acad. Sci. U.S.A.">
        <title>The complete genomic sequence of Nocardia farcinica IFM 10152.</title>
        <authorList>
            <person name="Ishikawa J."/>
            <person name="Yamashita A."/>
            <person name="Mikami Y."/>
            <person name="Hoshino Y."/>
            <person name="Kurita H."/>
            <person name="Hotta K."/>
            <person name="Shiba T."/>
            <person name="Hattori M."/>
        </authorList>
    </citation>
    <scope>NUCLEOTIDE SEQUENCE [LARGE SCALE GENOMIC DNA]</scope>
    <source>
        <strain evidence="2 3">IFM 10152</strain>
    </source>
</reference>
<evidence type="ECO:0000313" key="3">
    <source>
        <dbReference type="Proteomes" id="UP000006820"/>
    </source>
</evidence>
<evidence type="ECO:0000313" key="2">
    <source>
        <dbReference type="EMBL" id="BAD58254.1"/>
    </source>
</evidence>
<organism evidence="2 3">
    <name type="scientific">Nocardia farcinica (strain IFM 10152)</name>
    <dbReference type="NCBI Taxonomy" id="247156"/>
    <lineage>
        <taxon>Bacteria</taxon>
        <taxon>Bacillati</taxon>
        <taxon>Actinomycetota</taxon>
        <taxon>Actinomycetes</taxon>
        <taxon>Mycobacteriales</taxon>
        <taxon>Nocardiaceae</taxon>
        <taxon>Nocardia</taxon>
    </lineage>
</organism>
<feature type="compositionally biased region" description="Basic residues" evidence="1">
    <location>
        <begin position="17"/>
        <end position="35"/>
    </location>
</feature>
<proteinExistence type="predicted"/>
<keyword evidence="3" id="KW-1185">Reference proteome</keyword>
<protein>
    <submittedName>
        <fullName evidence="2">Uncharacterized protein</fullName>
    </submittedName>
</protein>
<sequence length="108" mass="12172">MTLEEPRTRSRGFLARQRSRHHRTGGARSGGHRRVTPFWASGRRNTVSTPRDPLGTIYLAGDYALDVALPGRHHCWFSTDSRRADAEHKRPTTRPGGRAGLGAFRWIP</sequence>
<dbReference type="KEGG" id="nfa:NFA_34070"/>
<feature type="region of interest" description="Disordered" evidence="1">
    <location>
        <begin position="82"/>
        <end position="108"/>
    </location>
</feature>
<dbReference type="AlphaFoldDB" id="Q5YU87"/>
<dbReference type="eggNOG" id="COG1232">
    <property type="taxonomic scope" value="Bacteria"/>
</dbReference>